<organism evidence="1 2">
    <name type="scientific">Phytomonospora endophytica</name>
    <dbReference type="NCBI Taxonomy" id="714109"/>
    <lineage>
        <taxon>Bacteria</taxon>
        <taxon>Bacillati</taxon>
        <taxon>Actinomycetota</taxon>
        <taxon>Actinomycetes</taxon>
        <taxon>Micromonosporales</taxon>
        <taxon>Micromonosporaceae</taxon>
        <taxon>Phytomonospora</taxon>
    </lineage>
</organism>
<reference evidence="1 2" key="1">
    <citation type="submission" date="2020-08" db="EMBL/GenBank/DDBJ databases">
        <title>Genomic Encyclopedia of Type Strains, Phase IV (KMG-IV): sequencing the most valuable type-strain genomes for metagenomic binning, comparative biology and taxonomic classification.</title>
        <authorList>
            <person name="Goeker M."/>
        </authorList>
    </citation>
    <scope>NUCLEOTIDE SEQUENCE [LARGE SCALE GENOMIC DNA]</scope>
    <source>
        <strain evidence="1 2">YIM 65646</strain>
    </source>
</reference>
<sequence>MLKDIHATKGKASAKMITIGEVHTGLLQHSSAISGQFTADLLTLVRGDRVRRSERPIAHAVSPERLTGVDCGLPTGSGGTVRGIGTAVTRALLTGGHLLQGSSFAEVVPSEHRRRMPWSHYLARPGVIEYLGRTDDARLAKGFCDSSPGNGSLDLGAISGRIVDEVQFAEHVDRRPPFRSARTRLRWAVEHGGPHATMVLSIDDSVTRTARVQAGNSDVPDLAALCEDIAVHDWLLTTVLGYVERARIGTGERAGVVRALQPVIDHMLHLWMPAARLKPEPAALWDELERRPGFTRQWNTLISRIRDQMMLATIASGGGHAGEA</sequence>
<dbReference type="InterPro" id="IPR049749">
    <property type="entry name" value="SCO2521-like"/>
</dbReference>
<evidence type="ECO:0000313" key="1">
    <source>
        <dbReference type="EMBL" id="MBB6032310.1"/>
    </source>
</evidence>
<gene>
    <name evidence="1" type="ORF">HNR73_000152</name>
</gene>
<dbReference type="RefSeq" id="WP_184785225.1">
    <property type="nucleotide sequence ID" value="NZ_BONT01000063.1"/>
</dbReference>
<proteinExistence type="predicted"/>
<name>A0A841FK04_9ACTN</name>
<dbReference type="NCBIfam" id="NF040565">
    <property type="entry name" value="SCO2521_fam"/>
    <property type="match status" value="1"/>
</dbReference>
<comment type="caution">
    <text evidence="1">The sequence shown here is derived from an EMBL/GenBank/DDBJ whole genome shotgun (WGS) entry which is preliminary data.</text>
</comment>
<dbReference type="EMBL" id="JACHGT010000001">
    <property type="protein sequence ID" value="MBB6032310.1"/>
    <property type="molecule type" value="Genomic_DNA"/>
</dbReference>
<dbReference type="Proteomes" id="UP000548476">
    <property type="component" value="Unassembled WGS sequence"/>
</dbReference>
<protein>
    <submittedName>
        <fullName evidence="1">Uncharacterized protein</fullName>
    </submittedName>
</protein>
<dbReference type="AlphaFoldDB" id="A0A841FK04"/>
<evidence type="ECO:0000313" key="2">
    <source>
        <dbReference type="Proteomes" id="UP000548476"/>
    </source>
</evidence>
<keyword evidence="2" id="KW-1185">Reference proteome</keyword>
<accession>A0A841FK04</accession>